<accession>A0A2T4Z3S2</accession>
<evidence type="ECO:0000259" key="29">
    <source>
        <dbReference type="PROSITE" id="PS51332"/>
    </source>
</evidence>
<dbReference type="FunFam" id="3.20.20.20:FF:000017">
    <property type="entry name" value="Methionine synthase"/>
    <property type="match status" value="1"/>
</dbReference>
<dbReference type="InterPro" id="IPR003759">
    <property type="entry name" value="Cbl-bd_cap"/>
</dbReference>
<dbReference type="Pfam" id="PF02607">
    <property type="entry name" value="B12-binding_2"/>
    <property type="match status" value="1"/>
</dbReference>
<keyword evidence="8 21" id="KW-0489">Methyltransferase</keyword>
<dbReference type="Gene3D" id="1.10.1240.10">
    <property type="entry name" value="Methionine synthase domain"/>
    <property type="match status" value="1"/>
</dbReference>
<dbReference type="PROSITE" id="PS51332">
    <property type="entry name" value="B12_BINDING"/>
    <property type="match status" value="1"/>
</dbReference>
<sequence length="1222" mass="136019">MKPGNLPFPLTVWCQFLRRSSLADERRELIHPTFHHEKMRGFFVFTETIYLLRRFTSFCRGADVMTATLKRPSIQQRLTEKILILDGAMGTRLQDADLQPQDFGGEEYDGCNEMLNLTRPDVIRRIHLEYLEAGADMIETNTFGATRIVLAEYELQERAYEINVAAARCAVEAVEQFGHQGGPRYVAGALGPTTKTLSVTGGTTFEELIDSYEEQARGLVDGGVDALLLETSQDTLNVKAAGIGIERAFEKTGQRLPLLISGTIEPMGTMLAGQNVEAFYLSIQHLKPLTVGLNCATGPEFMRDHLRTLAGMAHCGVSCYPNAGLPDEDGHYHETPQALAQKLTAFADQGWLNMAGGCCGTTPEHIRALAEALRHKKPRAENREPLTAVSGIEPLFLEADNRPVMVGERTNVIGSRKFRDLIQEGQYEEASEIARRQVKRGAQIIDVCLADPDRDEQEDMARFLSFVVNKVKVPLMIDSTDPEVIEAALKFSQGKAVINSINLEDGEERFAEVVPLLHRYGAAVVVGTIDEEGMAVTADKKLAIARRSYELLVDRYGVPAEDIIFDPLVFPVGTGDQAYIGSAKETVEGIRRIKEVLPACQIILGVSNVSFGLPPAGREVLNAVYLYHCTRAGLDYAIVNTEKLERYASISEEERRLAETFLFQTDGDNYDQVLQEFTRFYRGKKSAVAEPVSNLPLEERLSRYVVEGSKDGLIPDLEEALAKYDDPLDIINGPLMAGMDEVGRLFNDNQLIVAEVLQSAEVMKASVAHLEPHMEKADTESRGKVLLATVKGDVHDIGKNLVEIILANNGYEVINLGIKVPPEQLIEACRRERPDVVGLSGLLVKSAQQMVLTAQDMKEAKIDTPILVGGAALTRKFTDNRIAPQYEGPVLYAKDAMNGLDLANRLQNADKRALLVEELKKSREAALRKEEERAAQKKAAPSPAVKRSSVNREAPVYQPPDFRLHVLKQYPVSHLLPYVNQQMLLGKHLGVKGNVATLLEQRDERTHELKEEMDRMVAELVQTDRIRADGMYRFFPAQSKGDTIFVYDPEHPGEKVLETFTFPRQSKPPHLCLADFLRPVESGVMDTVGFLTVTAGAGIRELAEAWKEKGDYLRSHMVQAFALESAEAFAERIHHVMRDVWGFPDPAEMTMRERFSARYQGVRVSFGYPACPDLEDQAKLFRLLQPEKAIGVRLTDGFMMEPEASVSAMVFSHPEGRYFNAD</sequence>
<feature type="domain" description="Pterin-binding" evidence="27">
    <location>
        <begin position="403"/>
        <end position="659"/>
    </location>
</feature>
<keyword evidence="14" id="KW-0677">Repeat</keyword>
<evidence type="ECO:0000256" key="21">
    <source>
        <dbReference type="PIRNR" id="PIRNR000381"/>
    </source>
</evidence>
<evidence type="ECO:0000259" key="27">
    <source>
        <dbReference type="PROSITE" id="PS50972"/>
    </source>
</evidence>
<comment type="function">
    <text evidence="18 21">Catalyzes the transfer of a methyl group from methyl-cobalamin to homocysteine, yielding enzyme-bound cob(I)alamin and methionine. Subsequently, remethylates the cofactor using methyltetrahydrofolate.</text>
</comment>
<keyword evidence="17 21" id="KW-0170">Cobalt</keyword>
<feature type="binding site" evidence="23">
    <location>
        <begin position="792"/>
        <end position="796"/>
    </location>
    <ligand>
        <name>methylcob(III)alamin</name>
        <dbReference type="ChEBI" id="CHEBI:28115"/>
    </ligand>
</feature>
<dbReference type="Pfam" id="PF00809">
    <property type="entry name" value="Pterin_bind"/>
    <property type="match status" value="1"/>
</dbReference>
<dbReference type="InterPro" id="IPR050554">
    <property type="entry name" value="Met_Synthase/Corrinoid"/>
</dbReference>
<evidence type="ECO:0000256" key="17">
    <source>
        <dbReference type="ARBA" id="ARBA00023285"/>
    </source>
</evidence>
<dbReference type="GO" id="GO:0005829">
    <property type="term" value="C:cytosol"/>
    <property type="evidence" value="ECO:0007669"/>
    <property type="project" value="TreeGrafter"/>
</dbReference>
<keyword evidence="9 21" id="KW-0028">Amino-acid biosynthesis</keyword>
<comment type="domain">
    <text evidence="21">Modular enzyme with four functionally distinct domains. The isolated Hcy-binding domain catalyzes methyl transfer from free methylcobalamin to homocysteine. The Hcy-binding domain in association with the pterin-binding domain catalyzes the methylation of cob(I)alamin by methyltetrahydrofolate and the methylation of homocysteine. The B12-binding domain binds the cofactor. The AdoMet activation domain binds S-adenosyl-L-methionine. Under aerobic conditions cob(I)alamin can be converted to inactive cob(II)alamin. Reductive methylation by S-adenosyl-L-methionine and flavodoxin regenerates methylcobalamin.</text>
</comment>
<feature type="binding site" evidence="22 24">
    <location>
        <position position="359"/>
    </location>
    <ligand>
        <name>Zn(2+)</name>
        <dbReference type="ChEBI" id="CHEBI:29105"/>
    </ligand>
</feature>
<dbReference type="AlphaFoldDB" id="A0A2T4Z3S2"/>
<evidence type="ECO:0000259" key="30">
    <source>
        <dbReference type="PROSITE" id="PS51337"/>
    </source>
</evidence>
<dbReference type="PROSITE" id="PS51337">
    <property type="entry name" value="B12_BINDING_NTER"/>
    <property type="match status" value="1"/>
</dbReference>
<comment type="caution">
    <text evidence="31">The sequence shown here is derived from an EMBL/GenBank/DDBJ whole genome shotgun (WGS) entry which is preliminary data.</text>
</comment>
<dbReference type="GO" id="GO:0008705">
    <property type="term" value="F:methionine synthase activity"/>
    <property type="evidence" value="ECO:0007669"/>
    <property type="project" value="UniProtKB-UniRule"/>
</dbReference>
<evidence type="ECO:0000256" key="19">
    <source>
        <dbReference type="ARBA" id="ARBA00031040"/>
    </source>
</evidence>
<dbReference type="Proteomes" id="UP000241639">
    <property type="component" value="Unassembled WGS sequence"/>
</dbReference>
<evidence type="ECO:0000256" key="6">
    <source>
        <dbReference type="ARBA" id="ARBA00012032"/>
    </source>
</evidence>
<dbReference type="EC" id="2.1.1.13" evidence="6 20"/>
<comment type="catalytic activity">
    <reaction evidence="1 21">
        <text>(6S)-5-methyl-5,6,7,8-tetrahydrofolate + L-homocysteine = (6S)-5,6,7,8-tetrahydrofolate + L-methionine</text>
        <dbReference type="Rhea" id="RHEA:11172"/>
        <dbReference type="ChEBI" id="CHEBI:18608"/>
        <dbReference type="ChEBI" id="CHEBI:57453"/>
        <dbReference type="ChEBI" id="CHEBI:57844"/>
        <dbReference type="ChEBI" id="CHEBI:58199"/>
        <dbReference type="EC" id="2.1.1.13"/>
    </reaction>
</comment>
<dbReference type="PANTHER" id="PTHR45833:SF1">
    <property type="entry name" value="METHIONINE SYNTHASE"/>
    <property type="match status" value="1"/>
</dbReference>
<evidence type="ECO:0000256" key="5">
    <source>
        <dbReference type="ARBA" id="ARBA00010398"/>
    </source>
</evidence>
<evidence type="ECO:0000256" key="9">
    <source>
        <dbReference type="ARBA" id="ARBA00022605"/>
    </source>
</evidence>
<keyword evidence="32" id="KW-1185">Reference proteome</keyword>
<dbReference type="InterPro" id="IPR006158">
    <property type="entry name" value="Cobalamin-bd"/>
</dbReference>
<evidence type="ECO:0000256" key="16">
    <source>
        <dbReference type="ARBA" id="ARBA00023167"/>
    </source>
</evidence>
<keyword evidence="10 21" id="KW-0846">Cobalamin</keyword>
<evidence type="ECO:0000256" key="23">
    <source>
        <dbReference type="PIRSR" id="PIRSR000381-2"/>
    </source>
</evidence>
<feature type="binding site" evidence="23">
    <location>
        <position position="840"/>
    </location>
    <ligand>
        <name>methylcob(III)alamin</name>
        <dbReference type="ChEBI" id="CHEBI:28115"/>
    </ligand>
</feature>
<dbReference type="InterPro" id="IPR011822">
    <property type="entry name" value="MetH"/>
</dbReference>
<reference evidence="31 32" key="1">
    <citation type="submission" date="2018-04" db="EMBL/GenBank/DDBJ databases">
        <title>Genomic Encyclopedia of Archaeal and Bacterial Type Strains, Phase II (KMG-II): from individual species to whole genera.</title>
        <authorList>
            <person name="Goeker M."/>
        </authorList>
    </citation>
    <scope>NUCLEOTIDE SEQUENCE [LARGE SCALE GENOMIC DNA]</scope>
    <source>
        <strain evidence="31 32">DSM 45169</strain>
    </source>
</reference>
<dbReference type="InterPro" id="IPR004223">
    <property type="entry name" value="VitB12-dep_Met_synth_activ_dom"/>
</dbReference>
<dbReference type="GO" id="GO:0008270">
    <property type="term" value="F:zinc ion binding"/>
    <property type="evidence" value="ECO:0007669"/>
    <property type="project" value="UniProtKB-UniRule"/>
</dbReference>
<dbReference type="PIRSF" id="PIRSF000381">
    <property type="entry name" value="MetH"/>
    <property type="match status" value="1"/>
</dbReference>
<dbReference type="Pfam" id="PF02574">
    <property type="entry name" value="S-methyl_trans"/>
    <property type="match status" value="1"/>
</dbReference>
<evidence type="ECO:0000256" key="25">
    <source>
        <dbReference type="SAM" id="MobiDB-lite"/>
    </source>
</evidence>
<feature type="binding site" evidence="23">
    <location>
        <position position="896"/>
    </location>
    <ligand>
        <name>methylcob(III)alamin</name>
        <dbReference type="ChEBI" id="CHEBI:28115"/>
    </ligand>
</feature>
<keyword evidence="13 21" id="KW-0479">Metal-binding</keyword>
<dbReference type="GO" id="GO:0046653">
    <property type="term" value="P:tetrahydrofolate metabolic process"/>
    <property type="evidence" value="ECO:0007669"/>
    <property type="project" value="TreeGrafter"/>
</dbReference>
<dbReference type="Gene3D" id="3.20.20.330">
    <property type="entry name" value="Homocysteine-binding-like domain"/>
    <property type="match status" value="1"/>
</dbReference>
<evidence type="ECO:0000256" key="2">
    <source>
        <dbReference type="ARBA" id="ARBA00001947"/>
    </source>
</evidence>
<evidence type="ECO:0000256" key="18">
    <source>
        <dbReference type="ARBA" id="ARBA00025552"/>
    </source>
</evidence>
<comment type="similarity">
    <text evidence="5">Belongs to the vitamin-B12 dependent methionine synthase family.</text>
</comment>
<evidence type="ECO:0000256" key="13">
    <source>
        <dbReference type="ARBA" id="ARBA00022723"/>
    </source>
</evidence>
<feature type="binding site" evidence="22 24">
    <location>
        <position position="295"/>
    </location>
    <ligand>
        <name>Zn(2+)</name>
        <dbReference type="ChEBI" id="CHEBI:29105"/>
    </ligand>
</feature>
<dbReference type="SUPFAM" id="SSF56507">
    <property type="entry name" value="Methionine synthase activation domain-like"/>
    <property type="match status" value="1"/>
</dbReference>
<evidence type="ECO:0000256" key="1">
    <source>
        <dbReference type="ARBA" id="ARBA00001700"/>
    </source>
</evidence>
<dbReference type="InterPro" id="IPR036594">
    <property type="entry name" value="Meth_synthase_dom"/>
</dbReference>
<feature type="binding site" evidence="23">
    <location>
        <begin position="1218"/>
        <end position="1219"/>
    </location>
    <ligand>
        <name>S-adenosyl-L-methionine</name>
        <dbReference type="ChEBI" id="CHEBI:59789"/>
    </ligand>
</feature>
<dbReference type="PROSITE" id="PS50970">
    <property type="entry name" value="HCY"/>
    <property type="match status" value="1"/>
</dbReference>
<feature type="domain" description="AdoMet activation" evidence="28">
    <location>
        <begin position="933"/>
        <end position="1222"/>
    </location>
</feature>
<evidence type="ECO:0000259" key="28">
    <source>
        <dbReference type="PROSITE" id="PS50974"/>
    </source>
</evidence>
<evidence type="ECO:0000259" key="26">
    <source>
        <dbReference type="PROSITE" id="PS50970"/>
    </source>
</evidence>
<name>A0A2T4Z3S2_9BACL</name>
<keyword evidence="16 21" id="KW-0486">Methionine biosynthesis</keyword>
<evidence type="ECO:0000256" key="22">
    <source>
        <dbReference type="PIRSR" id="PIRSR000381-1"/>
    </source>
</evidence>
<dbReference type="Pfam" id="PF02965">
    <property type="entry name" value="Met_synt_B12"/>
    <property type="match status" value="1"/>
</dbReference>
<evidence type="ECO:0000256" key="10">
    <source>
        <dbReference type="ARBA" id="ARBA00022628"/>
    </source>
</evidence>
<dbReference type="InterPro" id="IPR003726">
    <property type="entry name" value="HCY_dom"/>
</dbReference>
<dbReference type="FunFam" id="1.10.1240.10:FF:000001">
    <property type="entry name" value="Methionine synthase"/>
    <property type="match status" value="1"/>
</dbReference>
<keyword evidence="15 21" id="KW-0862">Zinc</keyword>
<evidence type="ECO:0000256" key="11">
    <source>
        <dbReference type="ARBA" id="ARBA00022679"/>
    </source>
</evidence>
<dbReference type="EMBL" id="PZZP01000002">
    <property type="protein sequence ID" value="PTM56538.1"/>
    <property type="molecule type" value="Genomic_DNA"/>
</dbReference>
<feature type="domain" description="Hcy-binding" evidence="26">
    <location>
        <begin position="71"/>
        <end position="373"/>
    </location>
</feature>
<feature type="binding site" description="axial binding residue" evidence="22">
    <location>
        <position position="795"/>
    </location>
    <ligand>
        <name>methylcob(III)alamin</name>
        <dbReference type="ChEBI" id="CHEBI:28115"/>
    </ligand>
    <ligandPart>
        <name>Co</name>
        <dbReference type="ChEBI" id="CHEBI:27638"/>
    </ligandPart>
</feature>
<dbReference type="NCBIfam" id="TIGR02082">
    <property type="entry name" value="metH"/>
    <property type="match status" value="1"/>
</dbReference>
<comment type="cofactor">
    <cofactor evidence="3 21 22">
        <name>methylcob(III)alamin</name>
        <dbReference type="ChEBI" id="CHEBI:28115"/>
    </cofactor>
</comment>
<feature type="binding site" evidence="23">
    <location>
        <position position="1163"/>
    </location>
    <ligand>
        <name>S-adenosyl-L-methionine</name>
        <dbReference type="ChEBI" id="CHEBI:59789"/>
    </ligand>
</feature>
<dbReference type="UniPathway" id="UPA00051">
    <property type="reaction ID" value="UER00081"/>
</dbReference>
<evidence type="ECO:0000256" key="3">
    <source>
        <dbReference type="ARBA" id="ARBA00001956"/>
    </source>
</evidence>
<dbReference type="InterPro" id="IPR033706">
    <property type="entry name" value="Met_synthase_B12-bd"/>
</dbReference>
<dbReference type="PROSITE" id="PS50974">
    <property type="entry name" value="ADOMET_ACTIVATION"/>
    <property type="match status" value="1"/>
</dbReference>
<evidence type="ECO:0000313" key="31">
    <source>
        <dbReference type="EMBL" id="PTM56538.1"/>
    </source>
</evidence>
<organism evidence="31 32">
    <name type="scientific">Desmospora activa DSM 45169</name>
    <dbReference type="NCBI Taxonomy" id="1121389"/>
    <lineage>
        <taxon>Bacteria</taxon>
        <taxon>Bacillati</taxon>
        <taxon>Bacillota</taxon>
        <taxon>Bacilli</taxon>
        <taxon>Bacillales</taxon>
        <taxon>Thermoactinomycetaceae</taxon>
        <taxon>Desmospora</taxon>
    </lineage>
</organism>
<dbReference type="InterPro" id="IPR036589">
    <property type="entry name" value="HCY_dom_sf"/>
</dbReference>
<dbReference type="Gene3D" id="3.40.50.280">
    <property type="entry name" value="Cobalamin-binding domain"/>
    <property type="match status" value="1"/>
</dbReference>
<protein>
    <recommendedName>
        <fullName evidence="7 20">Methionine synthase</fullName>
        <ecNumber evidence="6 20">2.1.1.13</ecNumber>
    </recommendedName>
    <alternativeName>
        <fullName evidence="19 21">5-methyltetrahydrofolate--homocysteine methyltransferase</fullName>
    </alternativeName>
</protein>
<dbReference type="InterPro" id="IPR036724">
    <property type="entry name" value="Cobalamin-bd_sf"/>
</dbReference>
<feature type="binding site" evidence="22 24">
    <location>
        <position position="358"/>
    </location>
    <ligand>
        <name>Zn(2+)</name>
        <dbReference type="ChEBI" id="CHEBI:29105"/>
    </ligand>
</feature>
<comment type="pathway">
    <text evidence="4 21">Amino-acid biosynthesis; L-methionine biosynthesis via de novo pathway; L-methionine from L-homocysteine (MetH route): step 1/1.</text>
</comment>
<evidence type="ECO:0000256" key="24">
    <source>
        <dbReference type="PROSITE-ProRule" id="PRU00333"/>
    </source>
</evidence>
<dbReference type="PROSITE" id="PS50972">
    <property type="entry name" value="PTERIN_BINDING"/>
    <property type="match status" value="1"/>
</dbReference>
<dbReference type="Gene3D" id="3.10.196.10">
    <property type="entry name" value="Vitamin B12-dependent methionine synthase, activation domain"/>
    <property type="match status" value="2"/>
</dbReference>
<keyword evidence="12 21" id="KW-0949">S-adenosyl-L-methionine</keyword>
<feature type="region of interest" description="Disordered" evidence="25">
    <location>
        <begin position="929"/>
        <end position="952"/>
    </location>
</feature>
<dbReference type="InterPro" id="IPR000489">
    <property type="entry name" value="Pterin-binding_dom"/>
</dbReference>
<dbReference type="InterPro" id="IPR011005">
    <property type="entry name" value="Dihydropteroate_synth-like_sf"/>
</dbReference>
<evidence type="ECO:0000256" key="15">
    <source>
        <dbReference type="ARBA" id="ARBA00022833"/>
    </source>
</evidence>
<dbReference type="SMART" id="SM01018">
    <property type="entry name" value="B12-binding_2"/>
    <property type="match status" value="1"/>
</dbReference>
<dbReference type="Gene3D" id="3.20.20.20">
    <property type="entry name" value="Dihydropteroate synthase-like"/>
    <property type="match status" value="1"/>
</dbReference>
<dbReference type="FunFam" id="3.20.20.330:FF:000001">
    <property type="entry name" value="Methionine synthase"/>
    <property type="match status" value="1"/>
</dbReference>
<evidence type="ECO:0000256" key="12">
    <source>
        <dbReference type="ARBA" id="ARBA00022691"/>
    </source>
</evidence>
<dbReference type="Pfam" id="PF02310">
    <property type="entry name" value="B12-binding"/>
    <property type="match status" value="1"/>
</dbReference>
<feature type="domain" description="B12-binding N-terminal" evidence="30">
    <location>
        <begin position="688"/>
        <end position="782"/>
    </location>
</feature>
<proteinExistence type="inferred from homology"/>
<feature type="domain" description="B12-binding" evidence="29">
    <location>
        <begin position="782"/>
        <end position="917"/>
    </location>
</feature>
<dbReference type="GO" id="GO:0032259">
    <property type="term" value="P:methylation"/>
    <property type="evidence" value="ECO:0007669"/>
    <property type="project" value="UniProtKB-KW"/>
</dbReference>
<gene>
    <name evidence="31" type="ORF">C8J48_2860</name>
</gene>
<dbReference type="GO" id="GO:0031419">
    <property type="term" value="F:cobalamin binding"/>
    <property type="evidence" value="ECO:0007669"/>
    <property type="project" value="UniProtKB-UniRule"/>
</dbReference>
<keyword evidence="11 21" id="KW-0808">Transferase</keyword>
<evidence type="ECO:0000313" key="32">
    <source>
        <dbReference type="Proteomes" id="UP000241639"/>
    </source>
</evidence>
<evidence type="ECO:0000256" key="20">
    <source>
        <dbReference type="NCBIfam" id="TIGR02082"/>
    </source>
</evidence>
<comment type="cofactor">
    <cofactor evidence="2 21 24">
        <name>Zn(2+)</name>
        <dbReference type="ChEBI" id="CHEBI:29105"/>
    </cofactor>
</comment>
<dbReference type="PANTHER" id="PTHR45833">
    <property type="entry name" value="METHIONINE SYNTHASE"/>
    <property type="match status" value="1"/>
</dbReference>
<dbReference type="InterPro" id="IPR037010">
    <property type="entry name" value="VitB12-dep_Met_synth_activ_sf"/>
</dbReference>
<dbReference type="SUPFAM" id="SSF82282">
    <property type="entry name" value="Homocysteine S-methyltransferase"/>
    <property type="match status" value="1"/>
</dbReference>
<dbReference type="SUPFAM" id="SSF47644">
    <property type="entry name" value="Methionine synthase domain"/>
    <property type="match status" value="1"/>
</dbReference>
<dbReference type="SUPFAM" id="SSF52242">
    <property type="entry name" value="Cobalamin (vitamin B12)-binding domain"/>
    <property type="match status" value="1"/>
</dbReference>
<dbReference type="CDD" id="cd02069">
    <property type="entry name" value="methionine_synthase_B12_BD"/>
    <property type="match status" value="1"/>
</dbReference>
<evidence type="ECO:0000256" key="14">
    <source>
        <dbReference type="ARBA" id="ARBA00022737"/>
    </source>
</evidence>
<evidence type="ECO:0000256" key="7">
    <source>
        <dbReference type="ARBA" id="ARBA00013998"/>
    </source>
</evidence>
<dbReference type="GO" id="GO:0050667">
    <property type="term" value="P:homocysteine metabolic process"/>
    <property type="evidence" value="ECO:0007669"/>
    <property type="project" value="TreeGrafter"/>
</dbReference>
<evidence type="ECO:0000256" key="4">
    <source>
        <dbReference type="ARBA" id="ARBA00005178"/>
    </source>
</evidence>
<dbReference type="CDD" id="cd00740">
    <property type="entry name" value="MeTr"/>
    <property type="match status" value="1"/>
</dbReference>
<evidence type="ECO:0000256" key="8">
    <source>
        <dbReference type="ARBA" id="ARBA00022603"/>
    </source>
</evidence>
<dbReference type="SUPFAM" id="SSF51717">
    <property type="entry name" value="Dihydropteroate synthetase-like"/>
    <property type="match status" value="1"/>
</dbReference>